<evidence type="ECO:0000256" key="6">
    <source>
        <dbReference type="ARBA" id="ARBA00023136"/>
    </source>
</evidence>
<dbReference type="OrthoDB" id="9785836at2"/>
<evidence type="ECO:0000259" key="8">
    <source>
        <dbReference type="PROSITE" id="PS50928"/>
    </source>
</evidence>
<dbReference type="EMBL" id="SMRT01000010">
    <property type="protein sequence ID" value="TDF95421.1"/>
    <property type="molecule type" value="Genomic_DNA"/>
</dbReference>
<dbReference type="PROSITE" id="PS50928">
    <property type="entry name" value="ABC_TM1"/>
    <property type="match status" value="1"/>
</dbReference>
<dbReference type="Proteomes" id="UP000295636">
    <property type="component" value="Unassembled WGS sequence"/>
</dbReference>
<name>A0A4R5KIV7_9BACL</name>
<gene>
    <name evidence="9" type="ORF">E1757_20120</name>
</gene>
<dbReference type="GO" id="GO:0005886">
    <property type="term" value="C:plasma membrane"/>
    <property type="evidence" value="ECO:0007669"/>
    <property type="project" value="UniProtKB-SubCell"/>
</dbReference>
<dbReference type="PANTHER" id="PTHR43227:SF11">
    <property type="entry name" value="BLL4140 PROTEIN"/>
    <property type="match status" value="1"/>
</dbReference>
<dbReference type="InterPro" id="IPR000515">
    <property type="entry name" value="MetI-like"/>
</dbReference>
<evidence type="ECO:0000256" key="3">
    <source>
        <dbReference type="ARBA" id="ARBA00022475"/>
    </source>
</evidence>
<reference evidence="9 10" key="1">
    <citation type="submission" date="2019-03" db="EMBL/GenBank/DDBJ databases">
        <title>This is whole genome sequence of Paenibacillus sp MS74 strain.</title>
        <authorList>
            <person name="Trinh H.N."/>
        </authorList>
    </citation>
    <scope>NUCLEOTIDE SEQUENCE [LARGE SCALE GENOMIC DNA]</scope>
    <source>
        <strain evidence="9 10">MS74</strain>
    </source>
</reference>
<dbReference type="GO" id="GO:0055085">
    <property type="term" value="P:transmembrane transport"/>
    <property type="evidence" value="ECO:0007669"/>
    <property type="project" value="InterPro"/>
</dbReference>
<comment type="similarity">
    <text evidence="7">Belongs to the binding-protein-dependent transport system permease family.</text>
</comment>
<dbReference type="SUPFAM" id="SSF161098">
    <property type="entry name" value="MetI-like"/>
    <property type="match status" value="1"/>
</dbReference>
<evidence type="ECO:0000256" key="1">
    <source>
        <dbReference type="ARBA" id="ARBA00004651"/>
    </source>
</evidence>
<proteinExistence type="inferred from homology"/>
<feature type="transmembrane region" description="Helical" evidence="7">
    <location>
        <begin position="28"/>
        <end position="54"/>
    </location>
</feature>
<feature type="transmembrane region" description="Helical" evidence="7">
    <location>
        <begin position="133"/>
        <end position="154"/>
    </location>
</feature>
<evidence type="ECO:0000256" key="4">
    <source>
        <dbReference type="ARBA" id="ARBA00022692"/>
    </source>
</evidence>
<dbReference type="CDD" id="cd06261">
    <property type="entry name" value="TM_PBP2"/>
    <property type="match status" value="1"/>
</dbReference>
<keyword evidence="6 7" id="KW-0472">Membrane</keyword>
<evidence type="ECO:0000256" key="2">
    <source>
        <dbReference type="ARBA" id="ARBA00022448"/>
    </source>
</evidence>
<sequence length="314" mass="34912">MKATAADSLKNAPAPTAGTRRFRQNIPLLLMFAPVVVYFVIIKYAPMAGLLIAFKDYSLREGIWGSEWVGLANFRLLFDNPQLLNILRNTLLLSLLNIVAGFPVPIILAILLNEVRQMQFRKAVQTLVYLPHFFSWIIVGGFVVTMFSMENGIVNRIALALFGETKAFLYEPQSWIAIFVGSAIWKEAGFGAIVYLAALSSIDPSLYEAASIDGAGKARKIWHVTLPGIRPTIILMLILSMGRVMEVGFDHIYVLQNQVVTSISEVISTYIYKVGLGQGMYSITTALGLFESVIGLILVWTSNQVARRFDQSLW</sequence>
<protein>
    <submittedName>
        <fullName evidence="9">Sugar ABC transporter permease</fullName>
    </submittedName>
</protein>
<feature type="transmembrane region" description="Helical" evidence="7">
    <location>
        <begin position="91"/>
        <end position="112"/>
    </location>
</feature>
<dbReference type="InterPro" id="IPR050809">
    <property type="entry name" value="UgpAE/MalFG_permease"/>
</dbReference>
<keyword evidence="10" id="KW-1185">Reference proteome</keyword>
<keyword evidence="4 7" id="KW-0812">Transmembrane</keyword>
<keyword evidence="3" id="KW-1003">Cell membrane</keyword>
<comment type="caution">
    <text evidence="9">The sequence shown here is derived from an EMBL/GenBank/DDBJ whole genome shotgun (WGS) entry which is preliminary data.</text>
</comment>
<accession>A0A4R5KIV7</accession>
<feature type="transmembrane region" description="Helical" evidence="7">
    <location>
        <begin position="174"/>
        <end position="200"/>
    </location>
</feature>
<evidence type="ECO:0000256" key="7">
    <source>
        <dbReference type="RuleBase" id="RU363032"/>
    </source>
</evidence>
<dbReference type="RefSeq" id="WP_133231420.1">
    <property type="nucleotide sequence ID" value="NZ_SMRT01000010.1"/>
</dbReference>
<dbReference type="AlphaFoldDB" id="A0A4R5KIV7"/>
<organism evidence="9 10">
    <name type="scientific">Paenibacillus piri</name>
    <dbReference type="NCBI Taxonomy" id="2547395"/>
    <lineage>
        <taxon>Bacteria</taxon>
        <taxon>Bacillati</taxon>
        <taxon>Bacillota</taxon>
        <taxon>Bacilli</taxon>
        <taxon>Bacillales</taxon>
        <taxon>Paenibacillaceae</taxon>
        <taxon>Paenibacillus</taxon>
    </lineage>
</organism>
<feature type="transmembrane region" description="Helical" evidence="7">
    <location>
        <begin position="221"/>
        <end position="241"/>
    </location>
</feature>
<dbReference type="InterPro" id="IPR035906">
    <property type="entry name" value="MetI-like_sf"/>
</dbReference>
<feature type="domain" description="ABC transmembrane type-1" evidence="8">
    <location>
        <begin position="87"/>
        <end position="302"/>
    </location>
</feature>
<dbReference type="Gene3D" id="1.10.3720.10">
    <property type="entry name" value="MetI-like"/>
    <property type="match status" value="1"/>
</dbReference>
<dbReference type="PANTHER" id="PTHR43227">
    <property type="entry name" value="BLL4140 PROTEIN"/>
    <property type="match status" value="1"/>
</dbReference>
<feature type="transmembrane region" description="Helical" evidence="7">
    <location>
        <begin position="280"/>
        <end position="300"/>
    </location>
</feature>
<evidence type="ECO:0000313" key="9">
    <source>
        <dbReference type="EMBL" id="TDF95421.1"/>
    </source>
</evidence>
<dbReference type="Pfam" id="PF00528">
    <property type="entry name" value="BPD_transp_1"/>
    <property type="match status" value="1"/>
</dbReference>
<evidence type="ECO:0000313" key="10">
    <source>
        <dbReference type="Proteomes" id="UP000295636"/>
    </source>
</evidence>
<keyword evidence="2 7" id="KW-0813">Transport</keyword>
<evidence type="ECO:0000256" key="5">
    <source>
        <dbReference type="ARBA" id="ARBA00022989"/>
    </source>
</evidence>
<keyword evidence="5 7" id="KW-1133">Transmembrane helix</keyword>
<comment type="subcellular location">
    <subcellularLocation>
        <location evidence="1 7">Cell membrane</location>
        <topology evidence="1 7">Multi-pass membrane protein</topology>
    </subcellularLocation>
</comment>